<proteinExistence type="predicted"/>
<name>A0ABN9DVQ3_9NEOB</name>
<dbReference type="EMBL" id="CATNWA010014844">
    <property type="protein sequence ID" value="CAI9576593.1"/>
    <property type="molecule type" value="Genomic_DNA"/>
</dbReference>
<dbReference type="Proteomes" id="UP001162483">
    <property type="component" value="Unassembled WGS sequence"/>
</dbReference>
<feature type="non-terminal residue" evidence="1">
    <location>
        <position position="1"/>
    </location>
</feature>
<reference evidence="1" key="1">
    <citation type="submission" date="2023-05" db="EMBL/GenBank/DDBJ databases">
        <authorList>
            <person name="Stuckert A."/>
        </authorList>
    </citation>
    <scope>NUCLEOTIDE SEQUENCE</scope>
</reference>
<evidence type="ECO:0000313" key="1">
    <source>
        <dbReference type="EMBL" id="CAI9576593.1"/>
    </source>
</evidence>
<gene>
    <name evidence="1" type="ORF">SPARVUS_LOCUS8553421</name>
</gene>
<evidence type="ECO:0000313" key="2">
    <source>
        <dbReference type="Proteomes" id="UP001162483"/>
    </source>
</evidence>
<comment type="caution">
    <text evidence="1">The sequence shown here is derived from an EMBL/GenBank/DDBJ whole genome shotgun (WGS) entry which is preliminary data.</text>
</comment>
<protein>
    <submittedName>
        <fullName evidence="1">Uncharacterized protein</fullName>
    </submittedName>
</protein>
<sequence>SSIETHSIKLVRRCCCANLKATQSLEVFSYLLSRQLVTSAHCALQHALTPLTLWLSCCCSQLLPICYNTTNS</sequence>
<accession>A0ABN9DVQ3</accession>
<keyword evidence="2" id="KW-1185">Reference proteome</keyword>
<organism evidence="1 2">
    <name type="scientific">Staurois parvus</name>
    <dbReference type="NCBI Taxonomy" id="386267"/>
    <lineage>
        <taxon>Eukaryota</taxon>
        <taxon>Metazoa</taxon>
        <taxon>Chordata</taxon>
        <taxon>Craniata</taxon>
        <taxon>Vertebrata</taxon>
        <taxon>Euteleostomi</taxon>
        <taxon>Amphibia</taxon>
        <taxon>Batrachia</taxon>
        <taxon>Anura</taxon>
        <taxon>Neobatrachia</taxon>
        <taxon>Ranoidea</taxon>
        <taxon>Ranidae</taxon>
        <taxon>Staurois</taxon>
    </lineage>
</organism>